<feature type="signal peptide" evidence="3">
    <location>
        <begin position="1"/>
        <end position="26"/>
    </location>
</feature>
<feature type="domain" description="CBM-cenC" evidence="4">
    <location>
        <begin position="390"/>
        <end position="514"/>
    </location>
</feature>
<evidence type="ECO:0000256" key="2">
    <source>
        <dbReference type="SAM" id="MobiDB-lite"/>
    </source>
</evidence>
<gene>
    <name evidence="5" type="ORF">H0A36_24345</name>
</gene>
<accession>A0A853IJ94</accession>
<sequence>MSLFGNALVNQLVVAVTLMSSIAASAEQPVILDVMAVYTKNTDNKHDMAAKLSQFVNYANKSYQNSKINIKLRLVHHSALPESEGFEDKLTRPSLKKLKNSEYVAELRAKHGADFVTLVGPSSQYCGLGYLPWNNGKDGILASSKSLAYNWVALNCVSSYAHELGHNMGLSHSRAQKSKGSIFDWGVGHGEYGQFVTTMAYQSAYGEGKWVPRLPYFSNPDIRECKGIACGVDSHDSNSANAALALNRVAMQLAEFMPTKYALTNTNNTHINITETINNTHTNTTGTTTNNTHTNTTGSTTKNTHTNTAGTTTNNTHTNTTGSTTKNSHTNTTGSTTNNTRTNTTETTTNTNTTGTSTNNTNTTTNTTITTISTRTFINNKICKKPEIAGNLIKNAEFNNGQYQGWEASYESQLRVESVTKSCGKDQVLKITNDQYPVGAYTRIEGLKLNTRYDFTVKVKLDTENNTRTDVKILLYVPGQNYSELKSKSVTDQEFTQLKAHFTIKQSKALQSAEGAALVVYTPRSGISFMLDEAVVKLATNQPTILTTQPTRTVQPVQPTKPAPVLSSDFEENGLQSWYEGFRSDVTLASESAVEGRYSLAVINRQYWYAGAAYDMQGLLKNNQTYKVKADFKLVGQVKDIQHADMRLYYVDDDGYHWETIKRQPVSAGQWNTISGTIKIAPKGKVSKQKLFLFGPQPGVNFNIDNVRVEL</sequence>
<dbReference type="AlphaFoldDB" id="A0A853IJ94"/>
<keyword evidence="3" id="KW-0732">Signal</keyword>
<dbReference type="EMBL" id="JACCKB010000064">
    <property type="protein sequence ID" value="NYZ69155.1"/>
    <property type="molecule type" value="Genomic_DNA"/>
</dbReference>
<dbReference type="SUPFAM" id="SSF55486">
    <property type="entry name" value="Metalloproteases ('zincins'), catalytic domain"/>
    <property type="match status" value="1"/>
</dbReference>
<dbReference type="GO" id="GO:0016798">
    <property type="term" value="F:hydrolase activity, acting on glycosyl bonds"/>
    <property type="evidence" value="ECO:0007669"/>
    <property type="project" value="InterPro"/>
</dbReference>
<evidence type="ECO:0000256" key="3">
    <source>
        <dbReference type="SAM" id="SignalP"/>
    </source>
</evidence>
<dbReference type="Pfam" id="PF13582">
    <property type="entry name" value="Reprolysin_3"/>
    <property type="match status" value="1"/>
</dbReference>
<proteinExistence type="predicted"/>
<organism evidence="5 6">
    <name type="scientific">Spartinivicinus marinus</name>
    <dbReference type="NCBI Taxonomy" id="2994442"/>
    <lineage>
        <taxon>Bacteria</taxon>
        <taxon>Pseudomonadati</taxon>
        <taxon>Pseudomonadota</taxon>
        <taxon>Gammaproteobacteria</taxon>
        <taxon>Oceanospirillales</taxon>
        <taxon>Zooshikellaceae</taxon>
        <taxon>Spartinivicinus</taxon>
    </lineage>
</organism>
<evidence type="ECO:0000256" key="1">
    <source>
        <dbReference type="ARBA" id="ARBA00022801"/>
    </source>
</evidence>
<evidence type="ECO:0000259" key="4">
    <source>
        <dbReference type="Pfam" id="PF02018"/>
    </source>
</evidence>
<evidence type="ECO:0000313" key="5">
    <source>
        <dbReference type="EMBL" id="NYZ69155.1"/>
    </source>
</evidence>
<reference evidence="5 6" key="1">
    <citation type="submission" date="2020-07" db="EMBL/GenBank/DDBJ databases">
        <title>Endozoicomonas sp. nov., isolated from sediment.</title>
        <authorList>
            <person name="Gu T."/>
        </authorList>
    </citation>
    <scope>NUCLEOTIDE SEQUENCE [LARGE SCALE GENOMIC DNA]</scope>
    <source>
        <strain evidence="5 6">SM1973</strain>
    </source>
</reference>
<dbReference type="Proteomes" id="UP000569732">
    <property type="component" value="Unassembled WGS sequence"/>
</dbReference>
<dbReference type="RefSeq" id="WP_180571154.1">
    <property type="nucleotide sequence ID" value="NZ_JACCKB010000064.1"/>
</dbReference>
<protein>
    <submittedName>
        <fullName evidence="5">Carbohydrate binding domain-containing protein</fullName>
    </submittedName>
</protein>
<keyword evidence="1" id="KW-0378">Hydrolase</keyword>
<feature type="chain" id="PRO_5032954801" evidence="3">
    <location>
        <begin position="27"/>
        <end position="711"/>
    </location>
</feature>
<name>A0A853IJ94_9GAMM</name>
<dbReference type="Gene3D" id="2.60.120.260">
    <property type="entry name" value="Galactose-binding domain-like"/>
    <property type="match status" value="2"/>
</dbReference>
<dbReference type="Gene3D" id="3.40.390.10">
    <property type="entry name" value="Collagenase (Catalytic Domain)"/>
    <property type="match status" value="1"/>
</dbReference>
<dbReference type="SUPFAM" id="SSF49785">
    <property type="entry name" value="Galactose-binding domain-like"/>
    <property type="match status" value="2"/>
</dbReference>
<keyword evidence="6" id="KW-1185">Reference proteome</keyword>
<dbReference type="GO" id="GO:0008237">
    <property type="term" value="F:metallopeptidase activity"/>
    <property type="evidence" value="ECO:0007669"/>
    <property type="project" value="InterPro"/>
</dbReference>
<dbReference type="Pfam" id="PF02018">
    <property type="entry name" value="CBM_4_9"/>
    <property type="match status" value="2"/>
</dbReference>
<evidence type="ECO:0000313" key="6">
    <source>
        <dbReference type="Proteomes" id="UP000569732"/>
    </source>
</evidence>
<dbReference type="InterPro" id="IPR024079">
    <property type="entry name" value="MetalloPept_cat_dom_sf"/>
</dbReference>
<dbReference type="InterPro" id="IPR008979">
    <property type="entry name" value="Galactose-bd-like_sf"/>
</dbReference>
<feature type="region of interest" description="Disordered" evidence="2">
    <location>
        <begin position="280"/>
        <end position="362"/>
    </location>
</feature>
<comment type="caution">
    <text evidence="5">The sequence shown here is derived from an EMBL/GenBank/DDBJ whole genome shotgun (WGS) entry which is preliminary data.</text>
</comment>
<feature type="domain" description="CBM-cenC" evidence="4">
    <location>
        <begin position="565"/>
        <end position="695"/>
    </location>
</feature>
<dbReference type="InterPro" id="IPR003305">
    <property type="entry name" value="CenC_carb-bd"/>
</dbReference>